<dbReference type="InterPro" id="IPR003598">
    <property type="entry name" value="Ig_sub2"/>
</dbReference>
<feature type="domain" description="Ig-like" evidence="13">
    <location>
        <begin position="220"/>
        <end position="295"/>
    </location>
</feature>
<dbReference type="InterPro" id="IPR036179">
    <property type="entry name" value="Ig-like_dom_sf"/>
</dbReference>
<dbReference type="Gene3D" id="2.60.40.10">
    <property type="entry name" value="Immunoglobulins"/>
    <property type="match status" value="6"/>
</dbReference>
<keyword evidence="2 11" id="KW-0812">Transmembrane</keyword>
<feature type="domain" description="Ig-like" evidence="13">
    <location>
        <begin position="114"/>
        <end position="215"/>
    </location>
</feature>
<feature type="transmembrane region" description="Helical" evidence="11">
    <location>
        <begin position="612"/>
        <end position="632"/>
    </location>
</feature>
<evidence type="ECO:0000256" key="10">
    <source>
        <dbReference type="ARBA" id="ARBA00023319"/>
    </source>
</evidence>
<evidence type="ECO:0000256" key="7">
    <source>
        <dbReference type="ARBA" id="ARBA00023136"/>
    </source>
</evidence>
<dbReference type="InterPro" id="IPR047012">
    <property type="entry name" value="ICAM_VCAM"/>
</dbReference>
<dbReference type="GeneID" id="115012460"/>
<evidence type="ECO:0000256" key="1">
    <source>
        <dbReference type="ARBA" id="ARBA00004479"/>
    </source>
</evidence>
<dbReference type="InterPro" id="IPR007110">
    <property type="entry name" value="Ig-like_dom"/>
</dbReference>
<gene>
    <name evidence="15" type="primary">LOC115012460</name>
</gene>
<feature type="signal peptide" evidence="12">
    <location>
        <begin position="1"/>
        <end position="19"/>
    </location>
</feature>
<dbReference type="RefSeq" id="XP_029293943.1">
    <property type="nucleotide sequence ID" value="XM_029438083.1"/>
</dbReference>
<feature type="domain" description="Ig-like" evidence="13">
    <location>
        <begin position="407"/>
        <end position="489"/>
    </location>
</feature>
<dbReference type="AlphaFoldDB" id="A0A6J2Q686"/>
<dbReference type="GO" id="GO:0005178">
    <property type="term" value="F:integrin binding"/>
    <property type="evidence" value="ECO:0007669"/>
    <property type="project" value="InterPro"/>
</dbReference>
<dbReference type="PROSITE" id="PS50835">
    <property type="entry name" value="IG_LIKE"/>
    <property type="match status" value="4"/>
</dbReference>
<dbReference type="Pfam" id="PF13895">
    <property type="entry name" value="Ig_2"/>
    <property type="match status" value="1"/>
</dbReference>
<dbReference type="InterPro" id="IPR003597">
    <property type="entry name" value="Ig_C1-set"/>
</dbReference>
<keyword evidence="9" id="KW-0325">Glycoprotein</keyword>
<keyword evidence="8" id="KW-1015">Disulfide bond</keyword>
<dbReference type="InParanoid" id="A0A6J2Q686"/>
<evidence type="ECO:0000256" key="2">
    <source>
        <dbReference type="ARBA" id="ARBA00022692"/>
    </source>
</evidence>
<protein>
    <submittedName>
        <fullName evidence="15">Vascular cell adhesion protein 1 isoform X1</fullName>
    </submittedName>
</protein>
<dbReference type="GO" id="GO:0098609">
    <property type="term" value="P:cell-cell adhesion"/>
    <property type="evidence" value="ECO:0007669"/>
    <property type="project" value="InterPro"/>
</dbReference>
<evidence type="ECO:0000256" key="12">
    <source>
        <dbReference type="SAM" id="SignalP"/>
    </source>
</evidence>
<keyword evidence="4" id="KW-0677">Repeat</keyword>
<evidence type="ECO:0000256" key="8">
    <source>
        <dbReference type="ARBA" id="ARBA00023157"/>
    </source>
</evidence>
<dbReference type="SMART" id="SM00408">
    <property type="entry name" value="IGc2"/>
    <property type="match status" value="3"/>
</dbReference>
<dbReference type="Pfam" id="PF08205">
    <property type="entry name" value="C2-set_2"/>
    <property type="match status" value="1"/>
</dbReference>
<proteinExistence type="predicted"/>
<keyword evidence="7 11" id="KW-0472">Membrane</keyword>
<name>A0A6J2Q686_COTGO</name>
<dbReference type="PRINTS" id="PR01472">
    <property type="entry name" value="ICAMVCAM1"/>
</dbReference>
<dbReference type="InterPro" id="IPR013783">
    <property type="entry name" value="Ig-like_fold"/>
</dbReference>
<evidence type="ECO:0000313" key="14">
    <source>
        <dbReference type="Proteomes" id="UP000504630"/>
    </source>
</evidence>
<dbReference type="InterPro" id="IPR003987">
    <property type="entry name" value="ICAM_VCAM_N"/>
</dbReference>
<sequence length="665" mass="73604">MLPLRMLGLLMLMFSLCDADSCCPPDTNPLTLDVPKVIKKYGESVFINCSSTEEYHNGMYWRVGNKDYAMELDYSYISWSVSLSAWNVTAECRIKLDDGQECSKELEISLYQVPEVDVYPLKYAAAVEGRLYELQCDIAGAAPVQNLVVRWYKDNRTIKKDTFTNTTKTPVFESSTLTVNISRGEHGAQFRCEAQLDFGPHGPQLFEVSQTHTVSVDYAPDFENNTEYVSVHEGHDVTLNCEAEGKPPPVSQWTLDGGMLIKKQNLIITRVNTSETYNCSASNYLGNITKQIHVHVIKMIPPTTSADQTTNEPSTPTGCPLVLTPAELVVRFGDPASVNCSTSAAGVLGMGWEGRYGATTSKGPASTWAVEEVDDWSTKPACFINLKENGSYHECSVWLAITLYKTPDTVSVSAMAPGPMIEGSEYRLKCHVANVTPLEKLKVTWYRGNETVHTQMFDNTSKTPVSAWSNLTVTAKRQYNGALFSCKAELHLGPNGPERVPTVTSAPYMAAVHYAPEFKEGSYIKVVDLGVNVTLNCSAEGNPPPEIYWKYTSAVNVRETTRGRQKSISVTGATSTNAHVYVCVATNIVGRVTRSVTLMMTGKTSALQFTTILWFLILLVVIFISILMIIVYKCYKKNRQYTFVPNKAKDCSEIPMTPQSNGDQV</sequence>
<keyword evidence="5" id="KW-0130">Cell adhesion</keyword>
<evidence type="ECO:0000256" key="5">
    <source>
        <dbReference type="ARBA" id="ARBA00022889"/>
    </source>
</evidence>
<dbReference type="PIRSF" id="PIRSF000615">
    <property type="entry name" value="TyrPK_CSF1-R"/>
    <property type="match status" value="1"/>
</dbReference>
<evidence type="ECO:0000256" key="4">
    <source>
        <dbReference type="ARBA" id="ARBA00022737"/>
    </source>
</evidence>
<keyword evidence="10" id="KW-0393">Immunoglobulin domain</keyword>
<reference evidence="15" key="1">
    <citation type="submission" date="2025-08" db="UniProtKB">
        <authorList>
            <consortium name="RefSeq"/>
        </authorList>
    </citation>
    <scope>IDENTIFICATION</scope>
</reference>
<dbReference type="GO" id="GO:0016020">
    <property type="term" value="C:membrane"/>
    <property type="evidence" value="ECO:0007669"/>
    <property type="project" value="UniProtKB-SubCell"/>
</dbReference>
<dbReference type="InterPro" id="IPR013162">
    <property type="entry name" value="CD80_C2-set"/>
</dbReference>
<dbReference type="OrthoDB" id="5843397at2759"/>
<evidence type="ECO:0000256" key="11">
    <source>
        <dbReference type="SAM" id="Phobius"/>
    </source>
</evidence>
<feature type="chain" id="PRO_5026910104" evidence="12">
    <location>
        <begin position="20"/>
        <end position="665"/>
    </location>
</feature>
<dbReference type="KEGG" id="cgob:115012460"/>
<dbReference type="InterPro" id="IPR003599">
    <property type="entry name" value="Ig_sub"/>
</dbReference>
<evidence type="ECO:0000256" key="9">
    <source>
        <dbReference type="ARBA" id="ARBA00023180"/>
    </source>
</evidence>
<dbReference type="PANTHER" id="PTHR13771:SF9">
    <property type="entry name" value="INTERCELLULAR ADHESION MOLECULE 5"/>
    <property type="match status" value="1"/>
</dbReference>
<evidence type="ECO:0000256" key="3">
    <source>
        <dbReference type="ARBA" id="ARBA00022729"/>
    </source>
</evidence>
<evidence type="ECO:0000313" key="15">
    <source>
        <dbReference type="RefSeq" id="XP_029293943.1"/>
    </source>
</evidence>
<keyword evidence="3 12" id="KW-0732">Signal</keyword>
<dbReference type="Pfam" id="PF13927">
    <property type="entry name" value="Ig_3"/>
    <property type="match status" value="1"/>
</dbReference>
<accession>A0A6J2Q686</accession>
<dbReference type="Pfam" id="PF07654">
    <property type="entry name" value="C1-set"/>
    <property type="match status" value="1"/>
</dbReference>
<evidence type="ECO:0000259" key="13">
    <source>
        <dbReference type="PROSITE" id="PS50835"/>
    </source>
</evidence>
<dbReference type="PANTHER" id="PTHR13771">
    <property type="entry name" value="INTERCELLULAR ADHESION MOLECULE"/>
    <property type="match status" value="1"/>
</dbReference>
<evidence type="ECO:0000256" key="6">
    <source>
        <dbReference type="ARBA" id="ARBA00022989"/>
    </source>
</evidence>
<dbReference type="SUPFAM" id="SSF48726">
    <property type="entry name" value="Immunoglobulin"/>
    <property type="match status" value="5"/>
</dbReference>
<dbReference type="Proteomes" id="UP000504630">
    <property type="component" value="Chromosome 8"/>
</dbReference>
<keyword evidence="14" id="KW-1185">Reference proteome</keyword>
<comment type="subcellular location">
    <subcellularLocation>
        <location evidence="1">Membrane</location>
        <topology evidence="1">Single-pass type I membrane protein</topology>
    </subcellularLocation>
</comment>
<dbReference type="SMART" id="SM00409">
    <property type="entry name" value="IG"/>
    <property type="match status" value="4"/>
</dbReference>
<feature type="domain" description="Ig-like" evidence="13">
    <location>
        <begin position="501"/>
        <end position="597"/>
    </location>
</feature>
<organism evidence="14 15">
    <name type="scientific">Cottoperca gobio</name>
    <name type="common">Frogmouth</name>
    <name type="synonym">Aphritis gobio</name>
    <dbReference type="NCBI Taxonomy" id="56716"/>
    <lineage>
        <taxon>Eukaryota</taxon>
        <taxon>Metazoa</taxon>
        <taxon>Chordata</taxon>
        <taxon>Craniata</taxon>
        <taxon>Vertebrata</taxon>
        <taxon>Euteleostomi</taxon>
        <taxon>Actinopterygii</taxon>
        <taxon>Neopterygii</taxon>
        <taxon>Teleostei</taxon>
        <taxon>Neoteleostei</taxon>
        <taxon>Acanthomorphata</taxon>
        <taxon>Eupercaria</taxon>
        <taxon>Perciformes</taxon>
        <taxon>Notothenioidei</taxon>
        <taxon>Bovichtidae</taxon>
        <taxon>Cottoperca</taxon>
    </lineage>
</organism>
<keyword evidence="6 11" id="KW-1133">Transmembrane helix</keyword>